<dbReference type="OMA" id="YPVHSSH"/>
<evidence type="ECO:0000313" key="1">
    <source>
        <dbReference type="EMBL" id="KAJ6221088.1"/>
    </source>
</evidence>
<keyword evidence="2" id="KW-1185">Reference proteome</keyword>
<gene>
    <name evidence="1" type="ORF">RDWZM_006900</name>
</gene>
<name>A0A9Q0M6Z9_BLOTA</name>
<reference evidence="1" key="1">
    <citation type="submission" date="2022-12" db="EMBL/GenBank/DDBJ databases">
        <title>Genome assemblies of Blomia tropicalis.</title>
        <authorList>
            <person name="Cui Y."/>
        </authorList>
    </citation>
    <scope>NUCLEOTIDE SEQUENCE</scope>
    <source>
        <tissue evidence="1">Adult mites</tissue>
    </source>
</reference>
<sequence>MENKSQQLGDSFRFYQIRKNYLKIKYEFHEYIGLYGDIGFAIVSTSYPSHGYDHGSVDAAVKSSHSVSTYPVQSSQMVAKNPVVDINSGPLPLTIRFNTHSSQINAQQKHFGSQGQVQKASAVDQPDLLIQNIKKPVIQEVRETIAPFRSRTQEVRPVQEKIETIIAQGGGGSGKGKYSAGSEHY</sequence>
<proteinExistence type="predicted"/>
<dbReference type="AlphaFoldDB" id="A0A9Q0M6Z9"/>
<protein>
    <submittedName>
        <fullName evidence="1">Uncharacterized protein</fullName>
    </submittedName>
</protein>
<dbReference type="EMBL" id="JAPWDV010000002">
    <property type="protein sequence ID" value="KAJ6221088.1"/>
    <property type="molecule type" value="Genomic_DNA"/>
</dbReference>
<evidence type="ECO:0000313" key="2">
    <source>
        <dbReference type="Proteomes" id="UP001142055"/>
    </source>
</evidence>
<dbReference type="Proteomes" id="UP001142055">
    <property type="component" value="Chromosome 2"/>
</dbReference>
<comment type="caution">
    <text evidence="1">The sequence shown here is derived from an EMBL/GenBank/DDBJ whole genome shotgun (WGS) entry which is preliminary data.</text>
</comment>
<accession>A0A9Q0M6Z9</accession>
<organism evidence="1 2">
    <name type="scientific">Blomia tropicalis</name>
    <name type="common">Mite</name>
    <dbReference type="NCBI Taxonomy" id="40697"/>
    <lineage>
        <taxon>Eukaryota</taxon>
        <taxon>Metazoa</taxon>
        <taxon>Ecdysozoa</taxon>
        <taxon>Arthropoda</taxon>
        <taxon>Chelicerata</taxon>
        <taxon>Arachnida</taxon>
        <taxon>Acari</taxon>
        <taxon>Acariformes</taxon>
        <taxon>Sarcoptiformes</taxon>
        <taxon>Astigmata</taxon>
        <taxon>Glycyphagoidea</taxon>
        <taxon>Echimyopodidae</taxon>
        <taxon>Blomia</taxon>
    </lineage>
</organism>